<accession>A0A1J4L1C7</accession>
<dbReference type="InterPro" id="IPR009060">
    <property type="entry name" value="UBA-like_sf"/>
</dbReference>
<dbReference type="InterPro" id="IPR029071">
    <property type="entry name" value="Ubiquitin-like_domsf"/>
</dbReference>
<reference evidence="3" key="1">
    <citation type="submission" date="2016-10" db="EMBL/GenBank/DDBJ databases">
        <authorList>
            <person name="Benchimol M."/>
            <person name="Almeida L.G."/>
            <person name="Vasconcelos A.T."/>
            <person name="Perreira-Neves A."/>
            <person name="Rosa I.A."/>
            <person name="Tasca T."/>
            <person name="Bogo M.R."/>
            <person name="de Souza W."/>
        </authorList>
    </citation>
    <scope>NUCLEOTIDE SEQUENCE [LARGE SCALE GENOMIC DNA]</scope>
    <source>
        <strain evidence="3">K</strain>
    </source>
</reference>
<gene>
    <name evidence="3" type="ORF">TRFO_12541</name>
</gene>
<protein>
    <recommendedName>
        <fullName evidence="5">Ubiquitin-like domain-containing protein</fullName>
    </recommendedName>
</protein>
<evidence type="ECO:0000313" key="4">
    <source>
        <dbReference type="Proteomes" id="UP000179807"/>
    </source>
</evidence>
<evidence type="ECO:0000259" key="2">
    <source>
        <dbReference type="PROSITE" id="PS50053"/>
    </source>
</evidence>
<proteinExistence type="predicted"/>
<dbReference type="Gene3D" id="3.10.20.90">
    <property type="entry name" value="Phosphatidylinositol 3-kinase Catalytic Subunit, Chain A, domain 1"/>
    <property type="match status" value="1"/>
</dbReference>
<dbReference type="InterPro" id="IPR000626">
    <property type="entry name" value="Ubiquitin-like_dom"/>
</dbReference>
<dbReference type="GeneID" id="94831399"/>
<comment type="caution">
    <text evidence="3">The sequence shown here is derived from an EMBL/GenBank/DDBJ whole genome shotgun (WGS) entry which is preliminary data.</text>
</comment>
<evidence type="ECO:0000259" key="1">
    <source>
        <dbReference type="PROSITE" id="PS50030"/>
    </source>
</evidence>
<dbReference type="SUPFAM" id="SSF46934">
    <property type="entry name" value="UBA-like"/>
    <property type="match status" value="1"/>
</dbReference>
<feature type="domain" description="Ubiquitin-like" evidence="2">
    <location>
        <begin position="1"/>
        <end position="69"/>
    </location>
</feature>
<dbReference type="CDD" id="cd14270">
    <property type="entry name" value="UBA"/>
    <property type="match status" value="1"/>
</dbReference>
<dbReference type="SUPFAM" id="SSF54236">
    <property type="entry name" value="Ubiquitin-like"/>
    <property type="match status" value="1"/>
</dbReference>
<dbReference type="PROSITE" id="PS50053">
    <property type="entry name" value="UBIQUITIN_2"/>
    <property type="match status" value="1"/>
</dbReference>
<dbReference type="AlphaFoldDB" id="A0A1J4L1C7"/>
<feature type="domain" description="UBA" evidence="1">
    <location>
        <begin position="111"/>
        <end position="151"/>
    </location>
</feature>
<name>A0A1J4L1C7_9EUKA</name>
<dbReference type="EMBL" id="MLAK01000024">
    <property type="protein sequence ID" value="OHT17218.1"/>
    <property type="molecule type" value="Genomic_DNA"/>
</dbReference>
<evidence type="ECO:0008006" key="5">
    <source>
        <dbReference type="Google" id="ProtNLM"/>
    </source>
</evidence>
<dbReference type="RefSeq" id="XP_068370354.1">
    <property type="nucleotide sequence ID" value="XM_068496695.1"/>
</dbReference>
<sequence>MEYKFRIPNGRNFKMQFSPDANIAFVKAQICQKFNFDISKIKIIARATILHNDTVLKFLNLSPSEYLIVQPLSTFPTNFPKIEPLKTPEQQKPISPDEMDKLLKGLPAYLTRYSNEIKKVVEMGFPFRLSVCAVVESIGDVEKAINMIATNSVNETGVIYNEKFETVEFEKLKEFVIRQIMKEKEEKKMPESLAKMIKSAQIELEKSIKENPHMAHIEYRKLSDEKKAEVDELASQYKHFDFDVVMQVFEAADRQPSAAKMILDEL</sequence>
<dbReference type="VEuPathDB" id="TrichDB:TRFO_12541"/>
<dbReference type="InterPro" id="IPR015940">
    <property type="entry name" value="UBA"/>
</dbReference>
<keyword evidence="4" id="KW-1185">Reference proteome</keyword>
<evidence type="ECO:0000313" key="3">
    <source>
        <dbReference type="EMBL" id="OHT17218.1"/>
    </source>
</evidence>
<dbReference type="Proteomes" id="UP000179807">
    <property type="component" value="Unassembled WGS sequence"/>
</dbReference>
<dbReference type="PROSITE" id="PS50030">
    <property type="entry name" value="UBA"/>
    <property type="match status" value="1"/>
</dbReference>
<organism evidence="3 4">
    <name type="scientific">Tritrichomonas foetus</name>
    <dbReference type="NCBI Taxonomy" id="1144522"/>
    <lineage>
        <taxon>Eukaryota</taxon>
        <taxon>Metamonada</taxon>
        <taxon>Parabasalia</taxon>
        <taxon>Tritrichomonadida</taxon>
        <taxon>Tritrichomonadidae</taxon>
        <taxon>Tritrichomonas</taxon>
    </lineage>
</organism>